<reference evidence="3" key="1">
    <citation type="submission" date="2017-05" db="EMBL/GenBank/DDBJ databases">
        <authorList>
            <person name="Rodrigo-Torres L."/>
            <person name="Arahal R. D."/>
            <person name="Lucena T."/>
        </authorList>
    </citation>
    <scope>NUCLEOTIDE SEQUENCE [LARGE SCALE GENOMIC DNA]</scope>
    <source>
        <strain evidence="3">CECT 8715</strain>
    </source>
</reference>
<dbReference type="PROSITE" id="PS51257">
    <property type="entry name" value="PROKAR_LIPOPROTEIN"/>
    <property type="match status" value="1"/>
</dbReference>
<keyword evidence="1" id="KW-0732">Signal</keyword>
<dbReference type="RefSeq" id="WP_093963503.1">
    <property type="nucleotide sequence ID" value="NZ_FXYG01000002.1"/>
</dbReference>
<feature type="chain" id="PRO_5012059614" description="Argininosuccinate lyase" evidence="1">
    <location>
        <begin position="24"/>
        <end position="60"/>
    </location>
</feature>
<name>A0A238KGZ2_9RHOB</name>
<accession>A0A238KGZ2</accession>
<proteinExistence type="predicted"/>
<dbReference type="OrthoDB" id="7727800at2"/>
<evidence type="ECO:0000256" key="1">
    <source>
        <dbReference type="SAM" id="SignalP"/>
    </source>
</evidence>
<dbReference type="Proteomes" id="UP000202485">
    <property type="component" value="Unassembled WGS sequence"/>
</dbReference>
<protein>
    <recommendedName>
        <fullName evidence="4">Argininosuccinate lyase</fullName>
    </recommendedName>
</protein>
<evidence type="ECO:0000313" key="2">
    <source>
        <dbReference type="EMBL" id="SMX41326.1"/>
    </source>
</evidence>
<dbReference type="EMBL" id="FXYG01000002">
    <property type="protein sequence ID" value="SMX41326.1"/>
    <property type="molecule type" value="Genomic_DNA"/>
</dbReference>
<gene>
    <name evidence="2" type="ORF">RUA8715_01993</name>
</gene>
<feature type="signal peptide" evidence="1">
    <location>
        <begin position="1"/>
        <end position="23"/>
    </location>
</feature>
<evidence type="ECO:0008006" key="4">
    <source>
        <dbReference type="Google" id="ProtNLM"/>
    </source>
</evidence>
<evidence type="ECO:0000313" key="3">
    <source>
        <dbReference type="Proteomes" id="UP000202485"/>
    </source>
</evidence>
<keyword evidence="3" id="KW-1185">Reference proteome</keyword>
<dbReference type="AlphaFoldDB" id="A0A238KGZ2"/>
<organism evidence="2 3">
    <name type="scientific">Ruegeria arenilitoris</name>
    <dbReference type="NCBI Taxonomy" id="1173585"/>
    <lineage>
        <taxon>Bacteria</taxon>
        <taxon>Pseudomonadati</taxon>
        <taxon>Pseudomonadota</taxon>
        <taxon>Alphaproteobacteria</taxon>
        <taxon>Rhodobacterales</taxon>
        <taxon>Roseobacteraceae</taxon>
        <taxon>Ruegeria</taxon>
    </lineage>
</organism>
<sequence length="60" mass="5935">MTTLRVIALIGAALALAACGADGEPVQPTLNANVGVSTSGTYVSRGVGLHRGPLSVFLGI</sequence>